<dbReference type="RefSeq" id="WP_015019839.1">
    <property type="nucleotide sequence ID" value="NC_018719.1"/>
</dbReference>
<dbReference type="GO" id="GO:0030688">
    <property type="term" value="C:preribosome, small subunit precursor"/>
    <property type="evidence" value="ECO:0007669"/>
    <property type="project" value="TreeGrafter"/>
</dbReference>
<dbReference type="InterPro" id="IPR029060">
    <property type="entry name" value="PIN-like_dom_sf"/>
</dbReference>
<dbReference type="GO" id="GO:0046872">
    <property type="term" value="F:metal ion binding"/>
    <property type="evidence" value="ECO:0007669"/>
    <property type="project" value="UniProtKB-KW"/>
</dbReference>
<dbReference type="Gene3D" id="3.40.50.1010">
    <property type="entry name" value="5'-nuclease"/>
    <property type="match status" value="1"/>
</dbReference>
<dbReference type="HOGENOM" id="CLU_109674_0_1_2"/>
<evidence type="ECO:0000256" key="2">
    <source>
        <dbReference type="ARBA" id="ARBA00021078"/>
    </source>
</evidence>
<gene>
    <name evidence="9" type="ordered locus">Ngar_c23790</name>
</gene>
<comment type="similarity">
    <text evidence="1">Belongs to the NOB1 family.</text>
</comment>
<keyword evidence="6" id="KW-0378">Hydrolase</keyword>
<dbReference type="PANTHER" id="PTHR12814:SF2">
    <property type="entry name" value="RNA-BINDING PROTEIN NOB1"/>
    <property type="match status" value="1"/>
</dbReference>
<evidence type="ECO:0000313" key="10">
    <source>
        <dbReference type="Proteomes" id="UP000008037"/>
    </source>
</evidence>
<dbReference type="InterPro" id="IPR033411">
    <property type="entry name" value="Ribonuclease_PIN"/>
</dbReference>
<accession>K0INF9</accession>
<keyword evidence="3" id="KW-1277">Toxin-antitoxin system</keyword>
<organism evidence="9 10">
    <name type="scientific">Nitrososphaera gargensis (strain Ga9.2)</name>
    <dbReference type="NCBI Taxonomy" id="1237085"/>
    <lineage>
        <taxon>Archaea</taxon>
        <taxon>Nitrososphaerota</taxon>
        <taxon>Nitrososphaeria</taxon>
        <taxon>Nitrososphaerales</taxon>
        <taxon>Nitrososphaeraceae</taxon>
        <taxon>Nitrososphaera</taxon>
    </lineage>
</organism>
<dbReference type="GO" id="GO:0030490">
    <property type="term" value="P:maturation of SSU-rRNA"/>
    <property type="evidence" value="ECO:0007669"/>
    <property type="project" value="TreeGrafter"/>
</dbReference>
<protein>
    <recommendedName>
        <fullName evidence="2">Endoribonuclease Nob1</fullName>
    </recommendedName>
</protein>
<evidence type="ECO:0000256" key="4">
    <source>
        <dbReference type="ARBA" id="ARBA00022722"/>
    </source>
</evidence>
<keyword evidence="5" id="KW-0479">Metal-binding</keyword>
<dbReference type="InParanoid" id="K0INF9"/>
<dbReference type="EMBL" id="CP002408">
    <property type="protein sequence ID" value="AFU59304.1"/>
    <property type="molecule type" value="Genomic_DNA"/>
</dbReference>
<dbReference type="GO" id="GO:0016787">
    <property type="term" value="F:hydrolase activity"/>
    <property type="evidence" value="ECO:0007669"/>
    <property type="project" value="UniProtKB-KW"/>
</dbReference>
<dbReference type="CDD" id="cd09876">
    <property type="entry name" value="PIN_Nob1-like"/>
    <property type="match status" value="1"/>
</dbReference>
<evidence type="ECO:0000256" key="5">
    <source>
        <dbReference type="ARBA" id="ARBA00022723"/>
    </source>
</evidence>
<dbReference type="GO" id="GO:0005737">
    <property type="term" value="C:cytoplasm"/>
    <property type="evidence" value="ECO:0007669"/>
    <property type="project" value="UniProtKB-ARBA"/>
</dbReference>
<dbReference type="KEGG" id="nga:Ngar_c23790"/>
<evidence type="ECO:0000256" key="7">
    <source>
        <dbReference type="ARBA" id="ARBA00045770"/>
    </source>
</evidence>
<dbReference type="GeneID" id="13794396"/>
<dbReference type="AlphaFoldDB" id="K0INF9"/>
<evidence type="ECO:0000256" key="3">
    <source>
        <dbReference type="ARBA" id="ARBA00022649"/>
    </source>
</evidence>
<keyword evidence="10" id="KW-1185">Reference proteome</keyword>
<evidence type="ECO:0000313" key="9">
    <source>
        <dbReference type="EMBL" id="AFU59304.1"/>
    </source>
</evidence>
<comment type="function">
    <text evidence="7">Toxic component of a type II toxin-antitoxin (TA) system. Processes pre-16S-rRNA at its 3' end (the D-site) to yield the mature 3' end.</text>
</comment>
<reference evidence="9 10" key="1">
    <citation type="journal article" date="2012" name="Environ. Microbiol.">
        <title>The genome of the ammonia-oxidizing Candidatus Nitrososphaera gargensis: insights into metabolic versatility and environmental adaptations.</title>
        <authorList>
            <person name="Spang A."/>
            <person name="Poehlein A."/>
            <person name="Offre P."/>
            <person name="Zumbragel S."/>
            <person name="Haider S."/>
            <person name="Rychlik N."/>
            <person name="Nowka B."/>
            <person name="Schmeisser C."/>
            <person name="Lebedeva E.V."/>
            <person name="Rattei T."/>
            <person name="Bohm C."/>
            <person name="Schmid M."/>
            <person name="Galushko A."/>
            <person name="Hatzenpichler R."/>
            <person name="Weinmaier T."/>
            <person name="Daniel R."/>
            <person name="Schleper C."/>
            <person name="Spieck E."/>
            <person name="Streit W."/>
            <person name="Wagner M."/>
        </authorList>
    </citation>
    <scope>NUCLEOTIDE SEQUENCE [LARGE SCALE GENOMIC DNA]</scope>
    <source>
        <strain evidence="10">Ga9.2</strain>
    </source>
</reference>
<dbReference type="Pfam" id="PF17146">
    <property type="entry name" value="PIN_6"/>
    <property type="match status" value="1"/>
</dbReference>
<dbReference type="OrthoDB" id="27944at2157"/>
<keyword evidence="4" id="KW-0540">Nuclease</keyword>
<proteinExistence type="inferred from homology"/>
<dbReference type="BioCyc" id="CNIT1237085:G1324-2377-MONOMER"/>
<evidence type="ECO:0000256" key="6">
    <source>
        <dbReference type="ARBA" id="ARBA00022801"/>
    </source>
</evidence>
<feature type="domain" description="Ribonuclease PIN" evidence="8">
    <location>
        <begin position="12"/>
        <end position="100"/>
    </location>
</feature>
<evidence type="ECO:0000259" key="8">
    <source>
        <dbReference type="Pfam" id="PF17146"/>
    </source>
</evidence>
<name>K0INF9_NITGG</name>
<dbReference type="GO" id="GO:0004521">
    <property type="term" value="F:RNA endonuclease activity"/>
    <property type="evidence" value="ECO:0007669"/>
    <property type="project" value="UniProtKB-ARBA"/>
</dbReference>
<evidence type="ECO:0000256" key="1">
    <source>
        <dbReference type="ARBA" id="ARBA00005858"/>
    </source>
</evidence>
<dbReference type="InterPro" id="IPR039907">
    <property type="entry name" value="NOB1"/>
</dbReference>
<dbReference type="STRING" id="1237085.Ngar_c23790"/>
<dbReference type="PANTHER" id="PTHR12814">
    <property type="entry name" value="RNA-BINDING PROTEIN NOB1"/>
    <property type="match status" value="1"/>
</dbReference>
<dbReference type="Proteomes" id="UP000008037">
    <property type="component" value="Chromosome"/>
</dbReference>
<dbReference type="FunFam" id="3.40.50.1010:FF:000020">
    <property type="entry name" value="20S-pre-rRNA D-site endonuclease NOB1"/>
    <property type="match status" value="1"/>
</dbReference>
<dbReference type="SUPFAM" id="SSF88723">
    <property type="entry name" value="PIN domain-like"/>
    <property type="match status" value="1"/>
</dbReference>
<sequence length="169" mass="18119">MDSQNSSSRYALDASAFYAGTPFLSSAVSYYCTTQAILDEVKHIKKSHGAIEALSAAGNLEIIDPGKSSIEKVKAAAKKTGDYRKLSQADVSIIALALQLETTLLTDDYAVANVASALKIPVKSSSGKGIKETRKWISYCSACGRAFGPEAKECPLCGNKLRRKYRVTS</sequence>